<organism evidence="9">
    <name type="scientific">marine sediment metagenome</name>
    <dbReference type="NCBI Taxonomy" id="412755"/>
    <lineage>
        <taxon>unclassified sequences</taxon>
        <taxon>metagenomes</taxon>
        <taxon>ecological metagenomes</taxon>
    </lineage>
</organism>
<accession>X1GSX2</accession>
<evidence type="ECO:0000313" key="9">
    <source>
        <dbReference type="EMBL" id="GAH44719.1"/>
    </source>
</evidence>
<feature type="domain" description="4'-phosphopantetheinyl transferase" evidence="8">
    <location>
        <begin position="4"/>
        <end position="95"/>
    </location>
</feature>
<dbReference type="SUPFAM" id="SSF56214">
    <property type="entry name" value="4'-phosphopantetheinyl transferase"/>
    <property type="match status" value="1"/>
</dbReference>
<dbReference type="InterPro" id="IPR002582">
    <property type="entry name" value="ACPS"/>
</dbReference>
<dbReference type="GO" id="GO:0008897">
    <property type="term" value="F:holo-[acyl-carrier-protein] synthase activity"/>
    <property type="evidence" value="ECO:0007669"/>
    <property type="project" value="InterPro"/>
</dbReference>
<evidence type="ECO:0000259" key="8">
    <source>
        <dbReference type="Pfam" id="PF01648"/>
    </source>
</evidence>
<dbReference type="InterPro" id="IPR037143">
    <property type="entry name" value="4-PPantetheinyl_Trfase_dom_sf"/>
</dbReference>
<evidence type="ECO:0000256" key="7">
    <source>
        <dbReference type="ARBA" id="ARBA00023160"/>
    </source>
</evidence>
<dbReference type="GO" id="GO:0006633">
    <property type="term" value="P:fatty acid biosynthetic process"/>
    <property type="evidence" value="ECO:0007669"/>
    <property type="project" value="UniProtKB-KW"/>
</dbReference>
<keyword evidence="6" id="KW-0443">Lipid metabolism</keyword>
<evidence type="ECO:0000256" key="2">
    <source>
        <dbReference type="ARBA" id="ARBA00022679"/>
    </source>
</evidence>
<dbReference type="Pfam" id="PF01648">
    <property type="entry name" value="ACPS"/>
    <property type="match status" value="1"/>
</dbReference>
<evidence type="ECO:0000256" key="5">
    <source>
        <dbReference type="ARBA" id="ARBA00022842"/>
    </source>
</evidence>
<dbReference type="NCBIfam" id="TIGR00516">
    <property type="entry name" value="acpS"/>
    <property type="match status" value="1"/>
</dbReference>
<dbReference type="InterPro" id="IPR008278">
    <property type="entry name" value="4-PPantetheinyl_Trfase_dom"/>
</dbReference>
<keyword evidence="7" id="KW-0275">Fatty acid biosynthesis</keyword>
<keyword evidence="4" id="KW-0276">Fatty acid metabolism</keyword>
<protein>
    <recommendedName>
        <fullName evidence="8">4'-phosphopantetheinyl transferase domain-containing protein</fullName>
    </recommendedName>
</protein>
<evidence type="ECO:0000256" key="3">
    <source>
        <dbReference type="ARBA" id="ARBA00022723"/>
    </source>
</evidence>
<dbReference type="InterPro" id="IPR004568">
    <property type="entry name" value="Ppantetheine-prot_Trfase_dom"/>
</dbReference>
<keyword evidence="1" id="KW-0444">Lipid biosynthesis</keyword>
<gene>
    <name evidence="9" type="ORF">S03H2_17013</name>
</gene>
<dbReference type="EMBL" id="BARU01008746">
    <property type="protein sequence ID" value="GAH44719.1"/>
    <property type="molecule type" value="Genomic_DNA"/>
</dbReference>
<dbReference type="Gene3D" id="3.90.470.20">
    <property type="entry name" value="4'-phosphopantetheinyl transferase domain"/>
    <property type="match status" value="1"/>
</dbReference>
<sequence length="128" mass="14083">MIFGIGVDVLEAKRISRTLEKFGPRFINHLLLPEEKAQLTRTKRPERFIAMRFAAKEAIVKAMGTGFAHGVWIRDVGVVQNAWGKPEVVFSERGDKVRRGLGVGEGHVTLTDEAGLIVAVAVLMKATT</sequence>
<dbReference type="NCBIfam" id="TIGR00556">
    <property type="entry name" value="pantethn_trn"/>
    <property type="match status" value="1"/>
</dbReference>
<keyword evidence="5" id="KW-0460">Magnesium</keyword>
<comment type="caution">
    <text evidence="9">The sequence shown here is derived from an EMBL/GenBank/DDBJ whole genome shotgun (WGS) entry which is preliminary data.</text>
</comment>
<keyword evidence="3" id="KW-0479">Metal-binding</keyword>
<evidence type="ECO:0000256" key="1">
    <source>
        <dbReference type="ARBA" id="ARBA00022516"/>
    </source>
</evidence>
<proteinExistence type="inferred from homology"/>
<name>X1GSX2_9ZZZZ</name>
<reference evidence="9" key="1">
    <citation type="journal article" date="2014" name="Front. Microbiol.">
        <title>High frequency of phylogenetically diverse reductive dehalogenase-homologous genes in deep subseafloor sedimentary metagenomes.</title>
        <authorList>
            <person name="Kawai M."/>
            <person name="Futagami T."/>
            <person name="Toyoda A."/>
            <person name="Takaki Y."/>
            <person name="Nishi S."/>
            <person name="Hori S."/>
            <person name="Arai W."/>
            <person name="Tsubouchi T."/>
            <person name="Morono Y."/>
            <person name="Uchiyama I."/>
            <person name="Ito T."/>
            <person name="Fujiyama A."/>
            <person name="Inagaki F."/>
            <person name="Takami H."/>
        </authorList>
    </citation>
    <scope>NUCLEOTIDE SEQUENCE</scope>
    <source>
        <strain evidence="9">Expedition CK06-06</strain>
    </source>
</reference>
<evidence type="ECO:0000256" key="6">
    <source>
        <dbReference type="ARBA" id="ARBA00023098"/>
    </source>
</evidence>
<keyword evidence="2" id="KW-0808">Transferase</keyword>
<dbReference type="GO" id="GO:0000287">
    <property type="term" value="F:magnesium ion binding"/>
    <property type="evidence" value="ECO:0007669"/>
    <property type="project" value="InterPro"/>
</dbReference>
<dbReference type="AlphaFoldDB" id="X1GSX2"/>
<evidence type="ECO:0000256" key="4">
    <source>
        <dbReference type="ARBA" id="ARBA00022832"/>
    </source>
</evidence>
<dbReference type="HAMAP" id="MF_00101">
    <property type="entry name" value="AcpS"/>
    <property type="match status" value="1"/>
</dbReference>